<dbReference type="InterPro" id="IPR002346">
    <property type="entry name" value="Mopterin_DH_FAD-bd"/>
</dbReference>
<evidence type="ECO:0000313" key="6">
    <source>
        <dbReference type="Proteomes" id="UP000294692"/>
    </source>
</evidence>
<dbReference type="Gene3D" id="3.30.390.50">
    <property type="entry name" value="CO dehydrogenase flavoprotein, C-terminal domain"/>
    <property type="match status" value="1"/>
</dbReference>
<dbReference type="EMBL" id="SMBX01000001">
    <property type="protein sequence ID" value="TCV02576.1"/>
    <property type="molecule type" value="Genomic_DNA"/>
</dbReference>
<dbReference type="SUPFAM" id="SSF55447">
    <property type="entry name" value="CO dehydrogenase flavoprotein C-terminal domain-like"/>
    <property type="match status" value="1"/>
</dbReference>
<organism evidence="5 6">
    <name type="scientific">Paracandidimonas soli</name>
    <dbReference type="NCBI Taxonomy" id="1917182"/>
    <lineage>
        <taxon>Bacteria</taxon>
        <taxon>Pseudomonadati</taxon>
        <taxon>Pseudomonadota</taxon>
        <taxon>Betaproteobacteria</taxon>
        <taxon>Burkholderiales</taxon>
        <taxon>Alcaligenaceae</taxon>
        <taxon>Paracandidimonas</taxon>
    </lineage>
</organism>
<protein>
    <submittedName>
        <fullName evidence="5">Carbon-monoxide dehydrogenase medium subunit</fullName>
    </submittedName>
</protein>
<dbReference type="Pfam" id="PF00941">
    <property type="entry name" value="FAD_binding_5"/>
    <property type="match status" value="1"/>
</dbReference>
<evidence type="ECO:0000259" key="4">
    <source>
        <dbReference type="PROSITE" id="PS51387"/>
    </source>
</evidence>
<keyword evidence="6" id="KW-1185">Reference proteome</keyword>
<accession>A0A4R3VBD1</accession>
<dbReference type="PROSITE" id="PS51387">
    <property type="entry name" value="FAD_PCMH"/>
    <property type="match status" value="1"/>
</dbReference>
<dbReference type="GO" id="GO:0071949">
    <property type="term" value="F:FAD binding"/>
    <property type="evidence" value="ECO:0007669"/>
    <property type="project" value="InterPro"/>
</dbReference>
<dbReference type="InterPro" id="IPR036683">
    <property type="entry name" value="CO_DH_flav_C_dom_sf"/>
</dbReference>
<evidence type="ECO:0000256" key="2">
    <source>
        <dbReference type="ARBA" id="ARBA00022827"/>
    </source>
</evidence>
<dbReference type="Proteomes" id="UP000294692">
    <property type="component" value="Unassembled WGS sequence"/>
</dbReference>
<keyword evidence="2" id="KW-0274">FAD</keyword>
<dbReference type="RefSeq" id="WP_132472253.1">
    <property type="nucleotide sequence ID" value="NZ_JBHRVM010000001.1"/>
</dbReference>
<feature type="domain" description="FAD-binding PCMH-type" evidence="4">
    <location>
        <begin position="1"/>
        <end position="178"/>
    </location>
</feature>
<dbReference type="InterPro" id="IPR005107">
    <property type="entry name" value="CO_DH_flav_C"/>
</dbReference>
<dbReference type="Gene3D" id="3.30.465.10">
    <property type="match status" value="1"/>
</dbReference>
<name>A0A4R3VBD1_9BURK</name>
<dbReference type="Pfam" id="PF03450">
    <property type="entry name" value="CO_deh_flav_C"/>
    <property type="match status" value="1"/>
</dbReference>
<dbReference type="OrthoDB" id="9793944at2"/>
<comment type="caution">
    <text evidence="5">The sequence shown here is derived from an EMBL/GenBank/DDBJ whole genome shotgun (WGS) entry which is preliminary data.</text>
</comment>
<dbReference type="SUPFAM" id="SSF56176">
    <property type="entry name" value="FAD-binding/transporter-associated domain-like"/>
    <property type="match status" value="1"/>
</dbReference>
<dbReference type="InterPro" id="IPR016167">
    <property type="entry name" value="FAD-bd_PCMH_sub1"/>
</dbReference>
<evidence type="ECO:0000313" key="5">
    <source>
        <dbReference type="EMBL" id="TCV02576.1"/>
    </source>
</evidence>
<dbReference type="SMART" id="SM01092">
    <property type="entry name" value="CO_deh_flav_C"/>
    <property type="match status" value="1"/>
</dbReference>
<gene>
    <name evidence="5" type="ORF">EV686_10130</name>
</gene>
<keyword evidence="3" id="KW-0560">Oxidoreductase</keyword>
<dbReference type="InterPro" id="IPR016169">
    <property type="entry name" value="FAD-bd_PCMH_sub2"/>
</dbReference>
<dbReference type="AlphaFoldDB" id="A0A4R3VBD1"/>
<proteinExistence type="predicted"/>
<dbReference type="InterPro" id="IPR016166">
    <property type="entry name" value="FAD-bd_PCMH"/>
</dbReference>
<reference evidence="5 6" key="1">
    <citation type="submission" date="2019-03" db="EMBL/GenBank/DDBJ databases">
        <title>Genomic Encyclopedia of Type Strains, Phase IV (KMG-IV): sequencing the most valuable type-strain genomes for metagenomic binning, comparative biology and taxonomic classification.</title>
        <authorList>
            <person name="Goeker M."/>
        </authorList>
    </citation>
    <scope>NUCLEOTIDE SEQUENCE [LARGE SCALE GENOMIC DNA]</scope>
    <source>
        <strain evidence="5 6">DSM 100048</strain>
    </source>
</reference>
<dbReference type="PANTHER" id="PTHR42659:SF2">
    <property type="entry name" value="XANTHINE DEHYDROGENASE SUBUNIT C-RELATED"/>
    <property type="match status" value="1"/>
</dbReference>
<dbReference type="InterPro" id="IPR036318">
    <property type="entry name" value="FAD-bd_PCMH-like_sf"/>
</dbReference>
<keyword evidence="1" id="KW-0285">Flavoprotein</keyword>
<dbReference type="GO" id="GO:0016491">
    <property type="term" value="F:oxidoreductase activity"/>
    <property type="evidence" value="ECO:0007669"/>
    <property type="project" value="UniProtKB-KW"/>
</dbReference>
<dbReference type="InterPro" id="IPR051312">
    <property type="entry name" value="Diverse_Substr_Oxidored"/>
</dbReference>
<evidence type="ECO:0000256" key="1">
    <source>
        <dbReference type="ARBA" id="ARBA00022630"/>
    </source>
</evidence>
<evidence type="ECO:0000256" key="3">
    <source>
        <dbReference type="ARBA" id="ARBA00023002"/>
    </source>
</evidence>
<sequence length="297" mass="31662">MKPGKFAYYEPSSIDQAVLMLADVAGQDGRVIAGGQTLVPAMALRFAQPAYLVDINGIEELQVLKVEESRLVIGACVRHAAFHAPVVDGPLGALLSTVVRHIAHLPIRTRGTFCGSLANADPASEWCLVAATLGASLSVRSVAGERSIPAEDFFLGFMTTALESNELLVSASLPLLPEETVHGFEEFSRRAGDFAQAMGLAVLSLEGGVMRNVRIGVGGVESFPRRLSDAEQLLEGRQAEDALLDQAADAAAACVAPVDITPQEQEFRRRLVRTVVQRALLKALGRRHAATQEGLLS</sequence>
<dbReference type="Gene3D" id="3.30.43.10">
    <property type="entry name" value="Uridine Diphospho-n-acetylenolpyruvylglucosamine Reductase, domain 2"/>
    <property type="match status" value="1"/>
</dbReference>
<dbReference type="PANTHER" id="PTHR42659">
    <property type="entry name" value="XANTHINE DEHYDROGENASE SUBUNIT C-RELATED"/>
    <property type="match status" value="1"/>
</dbReference>